<dbReference type="Gene3D" id="3.60.10.10">
    <property type="entry name" value="Endonuclease/exonuclease/phosphatase"/>
    <property type="match status" value="1"/>
</dbReference>
<dbReference type="InterPro" id="IPR036691">
    <property type="entry name" value="Endo/exonu/phosph_ase_sf"/>
</dbReference>
<protein>
    <submittedName>
        <fullName evidence="1">Uncharacterized protein</fullName>
    </submittedName>
</protein>
<organism evidence="1">
    <name type="scientific">Bracon brevicornis</name>
    <dbReference type="NCBI Taxonomy" id="1563983"/>
    <lineage>
        <taxon>Eukaryota</taxon>
        <taxon>Metazoa</taxon>
        <taxon>Ecdysozoa</taxon>
        <taxon>Arthropoda</taxon>
        <taxon>Hexapoda</taxon>
        <taxon>Insecta</taxon>
        <taxon>Pterygota</taxon>
        <taxon>Neoptera</taxon>
        <taxon>Endopterygota</taxon>
        <taxon>Hymenoptera</taxon>
        <taxon>Apocrita</taxon>
        <taxon>Ichneumonoidea</taxon>
        <taxon>Braconidae</taxon>
        <taxon>Braconinae</taxon>
        <taxon>Bracon</taxon>
    </lineage>
</organism>
<sequence>MSKLIKKLDVLATEASEEGEKILLLGDWNARIGQQQCASGVMVDAREEWPRVSEDHRKDSEGEKLLEFGSCFNLVILNGVLEGDRKGRATYLVSADSVLDIALASEELVETVVTHLRVCPRLASDHLPVELCLSSVRAETQVHPETDGTAEERLVWDPLKMDEYREAMKENLKGFIEEQEASEKWKQLRTAVWDAARACGMVKTTRRRQANIENWVDEEYLEQRRITWKALKIFVKDRCKPGARETGYLRPTGAKYWHDKKTKGHVKEMWARLKCGNVGKTAAKGFRNTDCRVCGEEEENLSHIFSCRRAREKTDETLLGDLHPAEKE</sequence>
<dbReference type="AlphaFoldDB" id="A0A6V7L853"/>
<evidence type="ECO:0000313" key="1">
    <source>
        <dbReference type="EMBL" id="CAD1571057.1"/>
    </source>
</evidence>
<accession>A0A6V7L853</accession>
<reference evidence="1" key="1">
    <citation type="submission" date="2020-07" db="EMBL/GenBank/DDBJ databases">
        <authorList>
            <person name="Ferguson B K."/>
        </authorList>
    </citation>
    <scope>NUCLEOTIDE SEQUENCE</scope>
    <source>
        <strain evidence="1">L06</strain>
    </source>
</reference>
<dbReference type="EMBL" id="CADCXW020000333">
    <property type="protein sequence ID" value="CAD1571057.1"/>
    <property type="molecule type" value="Genomic_DNA"/>
</dbReference>
<dbReference type="SUPFAM" id="SSF56219">
    <property type="entry name" value="DNase I-like"/>
    <property type="match status" value="1"/>
</dbReference>
<gene>
    <name evidence="1" type="ORF">BBRV_LOCUS96391</name>
</gene>
<dbReference type="GO" id="GO:0003824">
    <property type="term" value="F:catalytic activity"/>
    <property type="evidence" value="ECO:0007669"/>
    <property type="project" value="InterPro"/>
</dbReference>
<name>A0A6V7L853_9HYME</name>
<proteinExistence type="predicted"/>